<evidence type="ECO:0000256" key="1">
    <source>
        <dbReference type="SAM" id="Phobius"/>
    </source>
</evidence>
<keyword evidence="4" id="KW-1185">Reference proteome</keyword>
<dbReference type="STRING" id="400772.RR49_02003"/>
<keyword evidence="1" id="KW-0472">Membrane</keyword>
<gene>
    <name evidence="2" type="ORF">DCP95_06365</name>
    <name evidence="3" type="ORF">RR49_02003</name>
</gene>
<organism evidence="3 4">
    <name type="scientific">Microbacterium ginsengisoli</name>
    <dbReference type="NCBI Taxonomy" id="400772"/>
    <lineage>
        <taxon>Bacteria</taxon>
        <taxon>Bacillati</taxon>
        <taxon>Actinomycetota</taxon>
        <taxon>Actinomycetes</taxon>
        <taxon>Micrococcales</taxon>
        <taxon>Microbacteriaceae</taxon>
        <taxon>Microbacterium</taxon>
    </lineage>
</organism>
<keyword evidence="1" id="KW-1133">Transmembrane helix</keyword>
<evidence type="ECO:0000313" key="2">
    <source>
        <dbReference type="EMBL" id="HAN24184.1"/>
    </source>
</evidence>
<dbReference type="EMBL" id="JYIY01000076">
    <property type="protein sequence ID" value="KJL35957.1"/>
    <property type="molecule type" value="Genomic_DNA"/>
</dbReference>
<dbReference type="PATRIC" id="fig|400772.4.peg.2018"/>
<dbReference type="OrthoDB" id="5123379at2"/>
<comment type="caution">
    <text evidence="3">The sequence shown here is derived from an EMBL/GenBank/DDBJ whole genome shotgun (WGS) entry which is preliminary data.</text>
</comment>
<accession>A0A0F0LRU2</accession>
<feature type="transmembrane region" description="Helical" evidence="1">
    <location>
        <begin position="149"/>
        <end position="173"/>
    </location>
</feature>
<dbReference type="RefSeq" id="WP_045247919.1">
    <property type="nucleotide sequence ID" value="NZ_DAIQHQ010000003.1"/>
</dbReference>
<sequence>MSLTRKRKKELRKLQNQVNKLWEAQQVVLGEAAGAAREAGRQLGNYNREHVVPAVQQGYETYAAPYVDRGVKASKRVLSDAVVPAAGALVGGALSVWDAANDTRGRIAAGRGLELPDAALFQKRAAGYSKKATKKLSAKLAALEPQRKGIGAGGVIAIILGAAAAIGVLYAAWQTLRADDELWVADDPLRAPDA</sequence>
<evidence type="ECO:0000313" key="3">
    <source>
        <dbReference type="EMBL" id="KJL35957.1"/>
    </source>
</evidence>
<reference evidence="3 4" key="1">
    <citation type="submission" date="2015-02" db="EMBL/GenBank/DDBJ databases">
        <title>Draft genome sequences of ten Microbacterium spp. with emphasis on heavy metal contaminated environments.</title>
        <authorList>
            <person name="Corretto E."/>
        </authorList>
    </citation>
    <scope>NUCLEOTIDE SEQUENCE [LARGE SCALE GENOMIC DNA]</scope>
    <source>
        <strain evidence="3 4">DSM 18659</strain>
    </source>
</reference>
<dbReference type="EMBL" id="DMNG01000108">
    <property type="protein sequence ID" value="HAN24184.1"/>
    <property type="molecule type" value="Genomic_DNA"/>
</dbReference>
<dbReference type="Proteomes" id="UP000033451">
    <property type="component" value="Unassembled WGS sequence"/>
</dbReference>
<keyword evidence="1" id="KW-0812">Transmembrane</keyword>
<reference evidence="2 5" key="2">
    <citation type="journal article" date="2018" name="Nat. Biotechnol.">
        <title>A standardized bacterial taxonomy based on genome phylogeny substantially revises the tree of life.</title>
        <authorList>
            <person name="Parks D.H."/>
            <person name="Chuvochina M."/>
            <person name="Waite D.W."/>
            <person name="Rinke C."/>
            <person name="Skarshewski A."/>
            <person name="Chaumeil P.A."/>
            <person name="Hugenholtz P."/>
        </authorList>
    </citation>
    <scope>NUCLEOTIDE SEQUENCE [LARGE SCALE GENOMIC DNA]</scope>
    <source>
        <strain evidence="2">UBA9152</strain>
    </source>
</reference>
<dbReference type="GO" id="GO:0004386">
    <property type="term" value="F:helicase activity"/>
    <property type="evidence" value="ECO:0007669"/>
    <property type="project" value="UniProtKB-KW"/>
</dbReference>
<keyword evidence="2" id="KW-0378">Hydrolase</keyword>
<protein>
    <submittedName>
        <fullName evidence="2">DNA helicase</fullName>
    </submittedName>
</protein>
<proteinExistence type="predicted"/>
<dbReference type="Proteomes" id="UP000257479">
    <property type="component" value="Unassembled WGS sequence"/>
</dbReference>
<evidence type="ECO:0000313" key="4">
    <source>
        <dbReference type="Proteomes" id="UP000033451"/>
    </source>
</evidence>
<keyword evidence="2" id="KW-0067">ATP-binding</keyword>
<keyword evidence="2" id="KW-0347">Helicase</keyword>
<name>A0A0F0LRU2_9MICO</name>
<evidence type="ECO:0000313" key="5">
    <source>
        <dbReference type="Proteomes" id="UP000257479"/>
    </source>
</evidence>
<dbReference type="AlphaFoldDB" id="A0A0F0LRU2"/>
<keyword evidence="2" id="KW-0547">Nucleotide-binding</keyword>